<dbReference type="InterPro" id="IPR051448">
    <property type="entry name" value="CdaR-like_regulators"/>
</dbReference>
<dbReference type="Gene3D" id="1.10.10.2840">
    <property type="entry name" value="PucR C-terminal helix-turn-helix domain"/>
    <property type="match status" value="1"/>
</dbReference>
<dbReference type="Pfam" id="PF13556">
    <property type="entry name" value="HTH_30"/>
    <property type="match status" value="1"/>
</dbReference>
<dbReference type="SMART" id="SM00065">
    <property type="entry name" value="GAF"/>
    <property type="match status" value="1"/>
</dbReference>
<protein>
    <submittedName>
        <fullName evidence="3">GAF domain-containing protein</fullName>
    </submittedName>
</protein>
<reference evidence="4" key="1">
    <citation type="journal article" date="2019" name="Int. J. Syst. Evol. Microbiol.">
        <title>The Global Catalogue of Microorganisms (GCM) 10K type strain sequencing project: providing services to taxonomists for standard genome sequencing and annotation.</title>
        <authorList>
            <consortium name="The Broad Institute Genomics Platform"/>
            <consortium name="The Broad Institute Genome Sequencing Center for Infectious Disease"/>
            <person name="Wu L."/>
            <person name="Ma J."/>
        </authorList>
    </citation>
    <scope>NUCLEOTIDE SEQUENCE [LARGE SCALE GENOMIC DNA]</scope>
    <source>
        <strain evidence="4">JCM 17906</strain>
    </source>
</reference>
<keyword evidence="4" id="KW-1185">Reference proteome</keyword>
<comment type="caution">
    <text evidence="3">The sequence shown here is derived from an EMBL/GenBank/DDBJ whole genome shotgun (WGS) entry which is preliminary data.</text>
</comment>
<dbReference type="InterPro" id="IPR041522">
    <property type="entry name" value="CdaR_GGDEF"/>
</dbReference>
<organism evidence="3 4">
    <name type="scientific">Pseudonocardia xishanensis</name>
    <dbReference type="NCBI Taxonomy" id="630995"/>
    <lineage>
        <taxon>Bacteria</taxon>
        <taxon>Bacillati</taxon>
        <taxon>Actinomycetota</taxon>
        <taxon>Actinomycetes</taxon>
        <taxon>Pseudonocardiales</taxon>
        <taxon>Pseudonocardiaceae</taxon>
        <taxon>Pseudonocardia</taxon>
    </lineage>
</organism>
<proteinExistence type="inferred from homology"/>
<evidence type="ECO:0000313" key="4">
    <source>
        <dbReference type="Proteomes" id="UP001501598"/>
    </source>
</evidence>
<dbReference type="InterPro" id="IPR042070">
    <property type="entry name" value="PucR_C-HTH_sf"/>
</dbReference>
<evidence type="ECO:0000259" key="2">
    <source>
        <dbReference type="SMART" id="SM00065"/>
    </source>
</evidence>
<dbReference type="InterPro" id="IPR003018">
    <property type="entry name" value="GAF"/>
</dbReference>
<name>A0ABP8RZZ4_9PSEU</name>
<dbReference type="Gene3D" id="3.30.450.40">
    <property type="match status" value="1"/>
</dbReference>
<dbReference type="Proteomes" id="UP001501598">
    <property type="component" value="Unassembled WGS sequence"/>
</dbReference>
<gene>
    <name evidence="3" type="ORF">GCM10023175_50920</name>
</gene>
<dbReference type="InterPro" id="IPR025736">
    <property type="entry name" value="PucR_C-HTH_dom"/>
</dbReference>
<dbReference type="PANTHER" id="PTHR33744:SF1">
    <property type="entry name" value="DNA-BINDING TRANSCRIPTIONAL ACTIVATOR ADER"/>
    <property type="match status" value="1"/>
</dbReference>
<evidence type="ECO:0000313" key="3">
    <source>
        <dbReference type="EMBL" id="GAA4553933.1"/>
    </source>
</evidence>
<accession>A0ABP8RZZ4</accession>
<dbReference type="Pfam" id="PF17853">
    <property type="entry name" value="GGDEF_2"/>
    <property type="match status" value="1"/>
</dbReference>
<dbReference type="Pfam" id="PF13185">
    <property type="entry name" value="GAF_2"/>
    <property type="match status" value="1"/>
</dbReference>
<dbReference type="SUPFAM" id="SSF55781">
    <property type="entry name" value="GAF domain-like"/>
    <property type="match status" value="1"/>
</dbReference>
<comment type="similarity">
    <text evidence="1">Belongs to the CdaR family.</text>
</comment>
<feature type="domain" description="GAF" evidence="2">
    <location>
        <begin position="41"/>
        <end position="189"/>
    </location>
</feature>
<dbReference type="PANTHER" id="PTHR33744">
    <property type="entry name" value="CARBOHYDRATE DIACID REGULATOR"/>
    <property type="match status" value="1"/>
</dbReference>
<evidence type="ECO:0000256" key="1">
    <source>
        <dbReference type="ARBA" id="ARBA00006754"/>
    </source>
</evidence>
<sequence length="564" mass="60605">MLVYHRPADTGGVTTTPRDLPLEVLSALVDLGAELQAEEVDLPRVLRLATENAARLLGTHIAWLSLYDEATRSMRVAVSHGVTTPGFAEMQVVHGEGLGGEALATGGPVVVPDYETWAAPGLVRDAMLREGVASVVCAPLLRGGEAIGVLYVGNRTRTDFSPTEVSVVSALAAQASIAIGNGRLYQGLLEKTRTLQATFEIHRVLGEAAVADLGLERVLSTLASLTGRRLVLEQHVVEPFEIDSDSPHGRDPQRVATVPVSRDGTDLGTISVFGEPLGELEENALSHGATVLALELMKHEAARAVEWRLRGELLEQLLEAEDNRSPDLVARAARHGIDLTLECTLVVIDAPTLGLPGLRALVSRVLDSPASGVERKTVLSGQRGDRAVVALVGDGHDPARFVEALLDRASGEVVWIGTSGGRPTIAAAMREASACCRLARLAETDRSHVVHGHTLGPLQFMVDMQDLGAASDFVDEVLGAVAAHEERGGARLLTTLRAFVEEDGNHERIAARCHVHVSTVKYRLGRIAELLGRPLQHWETRFEIALAFRLSDLVRAMPERPRPR</sequence>
<dbReference type="EMBL" id="BAABGT010000078">
    <property type="protein sequence ID" value="GAA4553933.1"/>
    <property type="molecule type" value="Genomic_DNA"/>
</dbReference>
<dbReference type="InterPro" id="IPR029016">
    <property type="entry name" value="GAF-like_dom_sf"/>
</dbReference>